<evidence type="ECO:0008006" key="3">
    <source>
        <dbReference type="Google" id="ProtNLM"/>
    </source>
</evidence>
<dbReference type="RefSeq" id="WP_380905554.1">
    <property type="nucleotide sequence ID" value="NZ_JBHUEG010000012.1"/>
</dbReference>
<comment type="caution">
    <text evidence="1">The sequence shown here is derived from an EMBL/GenBank/DDBJ whole genome shotgun (WGS) entry which is preliminary data.</text>
</comment>
<name>A0ABW5KJT3_9SPHI</name>
<dbReference type="EMBL" id="JBHULR010000015">
    <property type="protein sequence ID" value="MFD2549236.1"/>
    <property type="molecule type" value="Genomic_DNA"/>
</dbReference>
<dbReference type="Proteomes" id="UP001597545">
    <property type="component" value="Unassembled WGS sequence"/>
</dbReference>
<evidence type="ECO:0000313" key="1">
    <source>
        <dbReference type="EMBL" id="MFD2549236.1"/>
    </source>
</evidence>
<protein>
    <recommendedName>
        <fullName evidence="3">CHAD domain-containing protein</fullName>
    </recommendedName>
</protein>
<sequence>MNYSKKSQIFGHTVIRWFMEMEEYFRPEVISGNIASLDRFDEIIKKINAGKKFFYSDYVVQHGVSRRRGRNLVRRLVLSINKIHSYLTTVTKLSKAVRESARYRNQYVQVLDILQSLLEDCARFDPQMAGELPLTTYFLYTIRLNLNQRLNRLYKKMNGGDIDKALVRLLMRELKILMYKNDLTGVQLEYIIQLTDGLYGLEQLETEDVENLLIQEGFDHPSFFAYYKRRCNALIQEADSLHDQLEIVLLQEDRLASLRKGKPGGSVRHIMHLDFRVRGFLNGRKKVIRQKIRLRRMEIKDSQLSENNYRAKVNLSVPQFSLLLKAGMETGMVFKEEKVGKTFAFYARHFRTANTPHISPDSLQKKSTDVDYSTAKKVKAHLIRMVNWINEHHNTAG</sequence>
<reference evidence="2" key="1">
    <citation type="journal article" date="2019" name="Int. J. Syst. Evol. Microbiol.">
        <title>The Global Catalogue of Microorganisms (GCM) 10K type strain sequencing project: providing services to taxonomists for standard genome sequencing and annotation.</title>
        <authorList>
            <consortium name="The Broad Institute Genomics Platform"/>
            <consortium name="The Broad Institute Genome Sequencing Center for Infectious Disease"/>
            <person name="Wu L."/>
            <person name="Ma J."/>
        </authorList>
    </citation>
    <scope>NUCLEOTIDE SEQUENCE [LARGE SCALE GENOMIC DNA]</scope>
    <source>
        <strain evidence="2">KCTC 42662</strain>
    </source>
</reference>
<evidence type="ECO:0000313" key="2">
    <source>
        <dbReference type="Proteomes" id="UP001597545"/>
    </source>
</evidence>
<gene>
    <name evidence="1" type="ORF">ACFSR5_16430</name>
</gene>
<organism evidence="1 2">
    <name type="scientific">Sphingobacterium suaedae</name>
    <dbReference type="NCBI Taxonomy" id="1686402"/>
    <lineage>
        <taxon>Bacteria</taxon>
        <taxon>Pseudomonadati</taxon>
        <taxon>Bacteroidota</taxon>
        <taxon>Sphingobacteriia</taxon>
        <taxon>Sphingobacteriales</taxon>
        <taxon>Sphingobacteriaceae</taxon>
        <taxon>Sphingobacterium</taxon>
    </lineage>
</organism>
<accession>A0ABW5KJT3</accession>
<keyword evidence="2" id="KW-1185">Reference proteome</keyword>
<proteinExistence type="predicted"/>